<protein>
    <submittedName>
        <fullName evidence="10">Peptidase S8</fullName>
    </submittedName>
</protein>
<dbReference type="PRINTS" id="PR00723">
    <property type="entry name" value="SUBTILISIN"/>
</dbReference>
<evidence type="ECO:0000313" key="13">
    <source>
        <dbReference type="Proteomes" id="UP000297946"/>
    </source>
</evidence>
<reference evidence="11" key="1">
    <citation type="submission" date="2018-10" db="EMBL/GenBank/DDBJ databases">
        <authorList>
            <person name="Vincent A.T."/>
            <person name="Schiettekatte O."/>
            <person name="Bourhy P."/>
            <person name="Veyrier F.J."/>
            <person name="Picardeau M."/>
        </authorList>
    </citation>
    <scope>NUCLEOTIDE SEQUENCE</scope>
    <source>
        <strain evidence="11">201702690</strain>
    </source>
</reference>
<evidence type="ECO:0000256" key="1">
    <source>
        <dbReference type="ARBA" id="ARBA00011073"/>
    </source>
</evidence>
<dbReference type="InterPro" id="IPR023828">
    <property type="entry name" value="Peptidase_S8_Ser-AS"/>
</dbReference>
<dbReference type="EMBL" id="RQGC01000001">
    <property type="protein sequence ID" value="TGL43328.1"/>
    <property type="molecule type" value="Genomic_DNA"/>
</dbReference>
<evidence type="ECO:0000256" key="7">
    <source>
        <dbReference type="RuleBase" id="RU003355"/>
    </source>
</evidence>
<keyword evidence="3 6" id="KW-0378">Hydrolase</keyword>
<feature type="domain" description="Peptidase S8/S53" evidence="8">
    <location>
        <begin position="199"/>
        <end position="439"/>
    </location>
</feature>
<dbReference type="GO" id="GO:0006508">
    <property type="term" value="P:proteolysis"/>
    <property type="evidence" value="ECO:0007669"/>
    <property type="project" value="UniProtKB-KW"/>
</dbReference>
<dbReference type="PROSITE" id="PS00137">
    <property type="entry name" value="SUBTILASE_HIS"/>
    <property type="match status" value="1"/>
</dbReference>
<dbReference type="Pfam" id="PF00082">
    <property type="entry name" value="Peptidase_S8"/>
    <property type="match status" value="2"/>
</dbReference>
<accession>A0A5F1ZXB6</accession>
<comment type="similarity">
    <text evidence="1 6 7">Belongs to the peptidase S8 family.</text>
</comment>
<feature type="domain" description="Fervidolysin-like N-terminal prodomain" evidence="9">
    <location>
        <begin position="63"/>
        <end position="140"/>
    </location>
</feature>
<dbReference type="PROSITE" id="PS00136">
    <property type="entry name" value="SUBTILASE_ASP"/>
    <property type="match status" value="1"/>
</dbReference>
<proteinExistence type="inferred from homology"/>
<dbReference type="PROSITE" id="PS00138">
    <property type="entry name" value="SUBTILASE_SER"/>
    <property type="match status" value="1"/>
</dbReference>
<name>A0A5F1ZXB6_9LEPT</name>
<dbReference type="InterPro" id="IPR022398">
    <property type="entry name" value="Peptidase_S8_His-AS"/>
</dbReference>
<dbReference type="Pfam" id="PF22148">
    <property type="entry name" value="Fervidolysin_NPro-like"/>
    <property type="match status" value="1"/>
</dbReference>
<sequence length="661" mass="69462">MKYIMKRSLILAILFGFMFAGGGMLLAKDSNFLGGFGQSVLRAFQTFKLPPSQKKASSLSSSKQTQTIIGKYMAGEIIVKFKKDSDSVVQSYIVQSAGGAITEAISEHGHSLVKIASVQSVEDAVSAYSNLPNVEYAQPNYIYHSTVQVPNDAKFAQQWSLHNTSQTVATGDYTTNNPGVAGSDMDMEHAWDISTDCTNTIVAVVDSGVNYNHDDLVGNMWSSSSCVSDTGRSLGNCIGYDYADNDKDPMDLAGHGTHVAGTIGAKGNNTIGVSGICWTAKIMPVRVLDAAGSGSTSNIMKGINFAARNGAKIINMSLGGPGFDSALDSAIVQAGTVYDVLVVVAAGNDGADVTDSTVGYPCASTAANLLCIAALDQSYALASFSNYNTTNVDIGAPGTNIVSTWAGQNTTVNVTDYSSWTLTNSSSSTGSSWGTSSCTINSTIYATLLLPNSCYITNGTGTPIVYNNNVSSYAYTTFSVPAGVDAVTASFYTFLSTEAGYDGVLVGYKSGTGNPFTPLNINLILDAMTGSLNGNFQEYSLKKCTGGSDCSFGFFFSSDSSFGGYGAAIVLTSWNYMDKDILNVYNTIDGTSMATPHVAGLATLIRSFNPLFTYQDTINLLTTKGDTLSLSSKIKYNLGADGYKTLGYLPTPAAPTVATVQ</sequence>
<dbReference type="InterPro" id="IPR036852">
    <property type="entry name" value="Peptidase_S8/S53_dom_sf"/>
</dbReference>
<dbReference type="PANTHER" id="PTHR43806:SF11">
    <property type="entry name" value="CEREVISIN-RELATED"/>
    <property type="match status" value="1"/>
</dbReference>
<dbReference type="InterPro" id="IPR000209">
    <property type="entry name" value="Peptidase_S8/S53_dom"/>
</dbReference>
<dbReference type="OrthoDB" id="9762689at2"/>
<dbReference type="Proteomes" id="UP000297273">
    <property type="component" value="Unassembled WGS sequence"/>
</dbReference>
<feature type="active site" description="Charge relay system" evidence="5 6">
    <location>
        <position position="206"/>
    </location>
</feature>
<feature type="domain" description="Peptidase S8/S53" evidence="8">
    <location>
        <begin position="583"/>
        <end position="623"/>
    </location>
</feature>
<dbReference type="SUPFAM" id="SSF52743">
    <property type="entry name" value="Subtilisin-like"/>
    <property type="match status" value="1"/>
</dbReference>
<dbReference type="Proteomes" id="UP000297946">
    <property type="component" value="Unassembled WGS sequence"/>
</dbReference>
<reference evidence="10 13" key="2">
    <citation type="journal article" date="2019" name="PLoS Negl. Trop. Dis.">
        <title>Revisiting the worldwide diversity of Leptospira species in the environment.</title>
        <authorList>
            <person name="Vincent A.T."/>
            <person name="Schiettekatte O."/>
            <person name="Bourhy P."/>
            <person name="Veyrier F.J."/>
            <person name="Picardeau M."/>
        </authorList>
    </citation>
    <scope>NUCLEOTIDE SEQUENCE [LARGE SCALE GENOMIC DNA]</scope>
    <source>
        <strain evidence="11">201702690</strain>
        <strain evidence="10 13">SSW18</strain>
    </source>
</reference>
<dbReference type="EMBL" id="RQER01000011">
    <property type="protein sequence ID" value="TGJ98413.1"/>
    <property type="molecule type" value="Genomic_DNA"/>
</dbReference>
<dbReference type="Gene3D" id="3.40.50.200">
    <property type="entry name" value="Peptidase S8/S53 domain"/>
    <property type="match status" value="2"/>
</dbReference>
<dbReference type="AlphaFoldDB" id="A0A5F1ZXB6"/>
<dbReference type="PROSITE" id="PS51892">
    <property type="entry name" value="SUBTILASE"/>
    <property type="match status" value="1"/>
</dbReference>
<dbReference type="InterPro" id="IPR054399">
    <property type="entry name" value="Fervidolysin-like_N_prodom"/>
</dbReference>
<dbReference type="GO" id="GO:0004252">
    <property type="term" value="F:serine-type endopeptidase activity"/>
    <property type="evidence" value="ECO:0007669"/>
    <property type="project" value="UniProtKB-UniRule"/>
</dbReference>
<evidence type="ECO:0000256" key="6">
    <source>
        <dbReference type="PROSITE-ProRule" id="PRU01240"/>
    </source>
</evidence>
<dbReference type="InterPro" id="IPR050131">
    <property type="entry name" value="Peptidase_S8_subtilisin-like"/>
</dbReference>
<dbReference type="InterPro" id="IPR015500">
    <property type="entry name" value="Peptidase_S8_subtilisin-rel"/>
</dbReference>
<evidence type="ECO:0000313" key="11">
    <source>
        <dbReference type="EMBL" id="TGL43328.1"/>
    </source>
</evidence>
<evidence type="ECO:0000259" key="9">
    <source>
        <dbReference type="Pfam" id="PF22148"/>
    </source>
</evidence>
<keyword evidence="12" id="KW-1185">Reference proteome</keyword>
<dbReference type="PANTHER" id="PTHR43806">
    <property type="entry name" value="PEPTIDASE S8"/>
    <property type="match status" value="1"/>
</dbReference>
<evidence type="ECO:0000256" key="3">
    <source>
        <dbReference type="ARBA" id="ARBA00022801"/>
    </source>
</evidence>
<keyword evidence="2 6" id="KW-0645">Protease</keyword>
<evidence type="ECO:0000313" key="10">
    <source>
        <dbReference type="EMBL" id="TGJ98413.1"/>
    </source>
</evidence>
<evidence type="ECO:0000256" key="2">
    <source>
        <dbReference type="ARBA" id="ARBA00022670"/>
    </source>
</evidence>
<dbReference type="InterPro" id="IPR023827">
    <property type="entry name" value="Peptidase_S8_Asp-AS"/>
</dbReference>
<feature type="active site" description="Charge relay system" evidence="5 6">
    <location>
        <position position="592"/>
    </location>
</feature>
<evidence type="ECO:0000256" key="5">
    <source>
        <dbReference type="PIRSR" id="PIRSR615500-1"/>
    </source>
</evidence>
<feature type="active site" description="Charge relay system" evidence="5 6">
    <location>
        <position position="255"/>
    </location>
</feature>
<comment type="caution">
    <text evidence="10">The sequence shown here is derived from an EMBL/GenBank/DDBJ whole genome shotgun (WGS) entry which is preliminary data.</text>
</comment>
<organism evidence="10 13">
    <name type="scientific">Leptospira langatensis</name>
    <dbReference type="NCBI Taxonomy" id="2484983"/>
    <lineage>
        <taxon>Bacteria</taxon>
        <taxon>Pseudomonadati</taxon>
        <taxon>Spirochaetota</taxon>
        <taxon>Spirochaetia</taxon>
        <taxon>Leptospirales</taxon>
        <taxon>Leptospiraceae</taxon>
        <taxon>Leptospira</taxon>
    </lineage>
</organism>
<evidence type="ECO:0000313" key="12">
    <source>
        <dbReference type="Proteomes" id="UP000297273"/>
    </source>
</evidence>
<evidence type="ECO:0000256" key="4">
    <source>
        <dbReference type="ARBA" id="ARBA00022825"/>
    </source>
</evidence>
<evidence type="ECO:0000259" key="8">
    <source>
        <dbReference type="Pfam" id="PF00082"/>
    </source>
</evidence>
<gene>
    <name evidence="10" type="ORF">EHO57_17585</name>
    <name evidence="11" type="ORF">EHQ53_01445</name>
</gene>
<keyword evidence="4 6" id="KW-0720">Serine protease</keyword>